<accession>A0A0B7B0A9</accession>
<sequence length="101" mass="11928">TPMQQQQRQQQQHQQQQQESTSSEKTNFLMITLPIVLINIIVIIIFSVFIYINRERLLLKPSSRKAFQDFEKDADRNGSLLIAENSMERLRPDEHKTDTEI</sequence>
<feature type="transmembrane region" description="Helical" evidence="2">
    <location>
        <begin position="28"/>
        <end position="52"/>
    </location>
</feature>
<keyword evidence="2" id="KW-1133">Transmembrane helix</keyword>
<protein>
    <submittedName>
        <fullName evidence="3">Uncharacterized protein</fullName>
    </submittedName>
</protein>
<proteinExistence type="predicted"/>
<dbReference type="AlphaFoldDB" id="A0A0B7B0A9"/>
<evidence type="ECO:0000313" key="3">
    <source>
        <dbReference type="EMBL" id="CEK85741.1"/>
    </source>
</evidence>
<keyword evidence="2" id="KW-0472">Membrane</keyword>
<reference evidence="3" key="1">
    <citation type="submission" date="2014-12" db="EMBL/GenBank/DDBJ databases">
        <title>Insight into the proteome of Arion vulgaris.</title>
        <authorList>
            <person name="Aradska J."/>
            <person name="Bulat T."/>
            <person name="Smidak R."/>
            <person name="Sarate P."/>
            <person name="Gangsoo J."/>
            <person name="Sialana F."/>
            <person name="Bilban M."/>
            <person name="Lubec G."/>
        </authorList>
    </citation>
    <scope>NUCLEOTIDE SEQUENCE</scope>
    <source>
        <tissue evidence="3">Skin</tissue>
    </source>
</reference>
<feature type="region of interest" description="Disordered" evidence="1">
    <location>
        <begin position="1"/>
        <end position="24"/>
    </location>
</feature>
<organism evidence="3">
    <name type="scientific">Arion vulgaris</name>
    <dbReference type="NCBI Taxonomy" id="1028688"/>
    <lineage>
        <taxon>Eukaryota</taxon>
        <taxon>Metazoa</taxon>
        <taxon>Spiralia</taxon>
        <taxon>Lophotrochozoa</taxon>
        <taxon>Mollusca</taxon>
        <taxon>Gastropoda</taxon>
        <taxon>Heterobranchia</taxon>
        <taxon>Euthyneura</taxon>
        <taxon>Panpulmonata</taxon>
        <taxon>Eupulmonata</taxon>
        <taxon>Stylommatophora</taxon>
        <taxon>Helicina</taxon>
        <taxon>Arionoidea</taxon>
        <taxon>Arionidae</taxon>
        <taxon>Arion</taxon>
    </lineage>
</organism>
<evidence type="ECO:0000256" key="1">
    <source>
        <dbReference type="SAM" id="MobiDB-lite"/>
    </source>
</evidence>
<feature type="non-terminal residue" evidence="3">
    <location>
        <position position="1"/>
    </location>
</feature>
<name>A0A0B7B0A9_9EUPU</name>
<feature type="region of interest" description="Disordered" evidence="1">
    <location>
        <begin position="81"/>
        <end position="101"/>
    </location>
</feature>
<keyword evidence="2" id="KW-0812">Transmembrane</keyword>
<feature type="compositionally biased region" description="Low complexity" evidence="1">
    <location>
        <begin position="1"/>
        <end position="18"/>
    </location>
</feature>
<dbReference type="EMBL" id="HACG01038876">
    <property type="protein sequence ID" value="CEK85741.1"/>
    <property type="molecule type" value="Transcribed_RNA"/>
</dbReference>
<gene>
    <name evidence="3" type="primary">ORF149968</name>
</gene>
<feature type="compositionally biased region" description="Basic and acidic residues" evidence="1">
    <location>
        <begin position="86"/>
        <end position="101"/>
    </location>
</feature>
<evidence type="ECO:0000256" key="2">
    <source>
        <dbReference type="SAM" id="Phobius"/>
    </source>
</evidence>